<evidence type="ECO:0000256" key="12">
    <source>
        <dbReference type="PROSITE-ProRule" id="PRU00309"/>
    </source>
</evidence>
<dbReference type="GO" id="GO:0005654">
    <property type="term" value="C:nucleoplasm"/>
    <property type="evidence" value="ECO:0007669"/>
    <property type="project" value="UniProtKB-SubCell"/>
</dbReference>
<keyword evidence="5" id="KW-0862">Zinc</keyword>
<reference evidence="15 16" key="1">
    <citation type="submission" date="2023-01" db="EMBL/GenBank/DDBJ databases">
        <authorList>
            <person name="Whitehead M."/>
        </authorList>
    </citation>
    <scope>NUCLEOTIDE SEQUENCE [LARGE SCALE GENOMIC DNA]</scope>
</reference>
<dbReference type="Pfam" id="PF05485">
    <property type="entry name" value="THAP"/>
    <property type="match status" value="1"/>
</dbReference>
<comment type="similarity">
    <text evidence="2">Belongs to the THAP1 family.</text>
</comment>
<evidence type="ECO:0000256" key="6">
    <source>
        <dbReference type="ARBA" id="ARBA00023015"/>
    </source>
</evidence>
<dbReference type="InterPro" id="IPR026516">
    <property type="entry name" value="THAP1/10"/>
</dbReference>
<feature type="coiled-coil region" evidence="13">
    <location>
        <begin position="334"/>
        <end position="368"/>
    </location>
</feature>
<keyword evidence="7 13" id="KW-0175">Coiled coil</keyword>
<evidence type="ECO:0000256" key="7">
    <source>
        <dbReference type="ARBA" id="ARBA00023054"/>
    </source>
</evidence>
<evidence type="ECO:0000256" key="10">
    <source>
        <dbReference type="ARBA" id="ARBA00023242"/>
    </source>
</evidence>
<keyword evidence="10" id="KW-0539">Nucleus</keyword>
<dbReference type="PROSITE" id="PS50950">
    <property type="entry name" value="ZF_THAP"/>
    <property type="match status" value="1"/>
</dbReference>
<proteinExistence type="inferred from homology"/>
<dbReference type="InterPro" id="IPR038441">
    <property type="entry name" value="THAP_Znf_sf"/>
</dbReference>
<accession>A0AAV0XRA3</accession>
<evidence type="ECO:0000256" key="9">
    <source>
        <dbReference type="ARBA" id="ARBA00023163"/>
    </source>
</evidence>
<keyword evidence="6" id="KW-0805">Transcription regulation</keyword>
<dbReference type="PANTHER" id="PTHR46600:SF1">
    <property type="entry name" value="THAP DOMAIN-CONTAINING PROTEIN 1"/>
    <property type="match status" value="1"/>
</dbReference>
<dbReference type="GO" id="GO:0008270">
    <property type="term" value="F:zinc ion binding"/>
    <property type="evidence" value="ECO:0007669"/>
    <property type="project" value="UniProtKB-KW"/>
</dbReference>
<evidence type="ECO:0000313" key="15">
    <source>
        <dbReference type="EMBL" id="CAI6370447.1"/>
    </source>
</evidence>
<dbReference type="InterPro" id="IPR006612">
    <property type="entry name" value="THAP_Znf"/>
</dbReference>
<evidence type="ECO:0000256" key="13">
    <source>
        <dbReference type="SAM" id="Coils"/>
    </source>
</evidence>
<name>A0AAV0XRA3_9HEMI</name>
<dbReference type="EMBL" id="CARXXK010000362">
    <property type="protein sequence ID" value="CAI6370447.1"/>
    <property type="molecule type" value="Genomic_DNA"/>
</dbReference>
<evidence type="ECO:0000256" key="2">
    <source>
        <dbReference type="ARBA" id="ARBA00006177"/>
    </source>
</evidence>
<feature type="domain" description="THAP-type" evidence="14">
    <location>
        <begin position="1"/>
        <end position="108"/>
    </location>
</feature>
<evidence type="ECO:0000256" key="4">
    <source>
        <dbReference type="ARBA" id="ARBA00022771"/>
    </source>
</evidence>
<dbReference type="GO" id="GO:0043565">
    <property type="term" value="F:sequence-specific DNA binding"/>
    <property type="evidence" value="ECO:0007669"/>
    <property type="project" value="InterPro"/>
</dbReference>
<gene>
    <name evidence="15" type="ORF">MEUPH1_LOCUS24562</name>
</gene>
<dbReference type="SMART" id="SM00692">
    <property type="entry name" value="DM3"/>
    <property type="match status" value="1"/>
</dbReference>
<protein>
    <recommendedName>
        <fullName evidence="14">THAP-type domain-containing protein</fullName>
    </recommendedName>
</protein>
<organism evidence="15 16">
    <name type="scientific">Macrosiphum euphorbiae</name>
    <name type="common">potato aphid</name>
    <dbReference type="NCBI Taxonomy" id="13131"/>
    <lineage>
        <taxon>Eukaryota</taxon>
        <taxon>Metazoa</taxon>
        <taxon>Ecdysozoa</taxon>
        <taxon>Arthropoda</taxon>
        <taxon>Hexapoda</taxon>
        <taxon>Insecta</taxon>
        <taxon>Pterygota</taxon>
        <taxon>Neoptera</taxon>
        <taxon>Paraneoptera</taxon>
        <taxon>Hemiptera</taxon>
        <taxon>Sternorrhyncha</taxon>
        <taxon>Aphidomorpha</taxon>
        <taxon>Aphidoidea</taxon>
        <taxon>Aphididae</taxon>
        <taxon>Macrosiphini</taxon>
        <taxon>Macrosiphum</taxon>
    </lineage>
</organism>
<evidence type="ECO:0000256" key="5">
    <source>
        <dbReference type="ARBA" id="ARBA00022833"/>
    </source>
</evidence>
<keyword evidence="9" id="KW-0804">Transcription</keyword>
<keyword evidence="11" id="KW-0131">Cell cycle</keyword>
<dbReference type="Proteomes" id="UP001160148">
    <property type="component" value="Unassembled WGS sequence"/>
</dbReference>
<keyword evidence="8 12" id="KW-0238">DNA-binding</keyword>
<sequence length="412" mass="48193">MVRCCVINCLSHNEKNKKISLFTLPKNPNIRKKWINVLSEVNGKDILSTSRVCELHFNPWDISRTYSCWSSTSSKTTLESTETAETKEDFLQRTIRPKLNTNAIPSIFEVKHSQKAPQSPAACCKKLDWSDEPFTIKPQETSLQVVLIDSFKRLLENVTNINLPVGWNYFYDQTAVIYYFIKHECIQEVKAVIERKIVLTSESIIRFYAYDKLIDKEQLLINLQYPFNLTDLERVFIMFYQKQLCVGGPNALTYPRITDRNSKLEMNNVWHHLNCPRIISMKRKRSVQCQKLLAKFRINNSKLKHSARKCITKRIGGSLTPNRILFYNGILKNKRKLIKTNKRYLSKIEDLNNKLGTLQNQMKYITDASFETIVNNNNLNESQKNIVQEIFKTSKLNNSKSRRYSENWILLC</sequence>
<evidence type="ECO:0000256" key="8">
    <source>
        <dbReference type="ARBA" id="ARBA00023125"/>
    </source>
</evidence>
<keyword evidence="16" id="KW-1185">Reference proteome</keyword>
<keyword evidence="4 12" id="KW-0863">Zinc-finger</keyword>
<keyword evidence="3" id="KW-0479">Metal-binding</keyword>
<dbReference type="Gene3D" id="6.20.210.20">
    <property type="entry name" value="THAP domain"/>
    <property type="match status" value="1"/>
</dbReference>
<evidence type="ECO:0000256" key="11">
    <source>
        <dbReference type="ARBA" id="ARBA00023306"/>
    </source>
</evidence>
<evidence type="ECO:0000259" key="14">
    <source>
        <dbReference type="PROSITE" id="PS50950"/>
    </source>
</evidence>
<comment type="caution">
    <text evidence="15">The sequence shown here is derived from an EMBL/GenBank/DDBJ whole genome shotgun (WGS) entry which is preliminary data.</text>
</comment>
<dbReference type="AlphaFoldDB" id="A0AAV0XRA3"/>
<dbReference type="SUPFAM" id="SSF57716">
    <property type="entry name" value="Glucocorticoid receptor-like (DNA-binding domain)"/>
    <property type="match status" value="1"/>
</dbReference>
<evidence type="ECO:0000256" key="1">
    <source>
        <dbReference type="ARBA" id="ARBA00004642"/>
    </source>
</evidence>
<dbReference type="SMART" id="SM00980">
    <property type="entry name" value="THAP"/>
    <property type="match status" value="1"/>
</dbReference>
<comment type="subcellular location">
    <subcellularLocation>
        <location evidence="1">Nucleus</location>
        <location evidence="1">Nucleoplasm</location>
    </subcellularLocation>
</comment>
<evidence type="ECO:0000313" key="16">
    <source>
        <dbReference type="Proteomes" id="UP001160148"/>
    </source>
</evidence>
<evidence type="ECO:0000256" key="3">
    <source>
        <dbReference type="ARBA" id="ARBA00022723"/>
    </source>
</evidence>
<dbReference type="PANTHER" id="PTHR46600">
    <property type="entry name" value="THAP DOMAIN-CONTAINING"/>
    <property type="match status" value="1"/>
</dbReference>